<evidence type="ECO:0000259" key="8">
    <source>
        <dbReference type="Pfam" id="PF06454"/>
    </source>
</evidence>
<feature type="transmembrane region" description="Helical" evidence="7">
    <location>
        <begin position="121"/>
        <end position="140"/>
    </location>
</feature>
<organism evidence="9 10">
    <name type="scientific">Acanthamoeba castellanii (strain ATCC 30010 / Neff)</name>
    <dbReference type="NCBI Taxonomy" id="1257118"/>
    <lineage>
        <taxon>Eukaryota</taxon>
        <taxon>Amoebozoa</taxon>
        <taxon>Discosea</taxon>
        <taxon>Longamoebia</taxon>
        <taxon>Centramoebida</taxon>
        <taxon>Acanthamoebidae</taxon>
        <taxon>Acanthamoeba</taxon>
    </lineage>
</organism>
<feature type="domain" description="THH1/TOM1/TOM3" evidence="8">
    <location>
        <begin position="10"/>
        <end position="267"/>
    </location>
</feature>
<feature type="transmembrane region" description="Helical" evidence="7">
    <location>
        <begin position="163"/>
        <end position="187"/>
    </location>
</feature>
<evidence type="ECO:0000313" key="9">
    <source>
        <dbReference type="EMBL" id="ELR17115.1"/>
    </source>
</evidence>
<dbReference type="AlphaFoldDB" id="L8GVV2"/>
<dbReference type="PANTHER" id="PTHR31142:SF2">
    <property type="entry name" value="THH1_TOM1_TOM3 DOMAIN-CONTAINING PROTEIN"/>
    <property type="match status" value="1"/>
</dbReference>
<keyword evidence="4 7" id="KW-1133">Transmembrane helix</keyword>
<feature type="transmembrane region" description="Helical" evidence="7">
    <location>
        <begin position="88"/>
        <end position="109"/>
    </location>
</feature>
<evidence type="ECO:0000256" key="4">
    <source>
        <dbReference type="ARBA" id="ARBA00022989"/>
    </source>
</evidence>
<evidence type="ECO:0000256" key="1">
    <source>
        <dbReference type="ARBA" id="ARBA00004127"/>
    </source>
</evidence>
<dbReference type="KEGG" id="acan:ACA1_057510"/>
<evidence type="ECO:0000313" key="10">
    <source>
        <dbReference type="Proteomes" id="UP000011083"/>
    </source>
</evidence>
<gene>
    <name evidence="9" type="ORF">ACA1_057510</name>
</gene>
<proteinExistence type="inferred from homology"/>
<keyword evidence="3 7" id="KW-0812">Transmembrane</keyword>
<feature type="transmembrane region" description="Helical" evidence="7">
    <location>
        <begin position="46"/>
        <end position="68"/>
    </location>
</feature>
<sequence>MDFQVDMRYDITHFVLAGLYFFLCLLSIFCMLRLCVVGHFKRWQLFFHPIFFLGTLVRMVFFLLQPLVMEREIHIPNKANMFMNSLPSWFFFTDYLIVLFLWAEIYHFARGGELTIKKLSPVFWSLTITMYCAVILLYVFDATLMQSEDTSFSKAGNPVEETLLIVDAAIFICSSLAFMIYGTAIYLRLVHSVPTANRRSLLRRIQIMTTMISFGFCCRAVIILLNVFVFPDMSERWWFDLAYFTALEWFPLLVMLGILHKASNTKKTIRTVQPVNATKRSVQHGYGSSYSNSNRTSSSDNEHAGLLNP</sequence>
<keyword evidence="5 7" id="KW-0472">Membrane</keyword>
<accession>L8GVV2</accession>
<protein>
    <recommendedName>
        <fullName evidence="8">THH1/TOM1/TOM3 domain-containing protein</fullName>
    </recommendedName>
</protein>
<dbReference type="Pfam" id="PF06454">
    <property type="entry name" value="THH1_TOM1-3_dom"/>
    <property type="match status" value="1"/>
</dbReference>
<evidence type="ECO:0000256" key="7">
    <source>
        <dbReference type="SAM" id="Phobius"/>
    </source>
</evidence>
<feature type="transmembrane region" description="Helical" evidence="7">
    <location>
        <begin position="207"/>
        <end position="229"/>
    </location>
</feature>
<dbReference type="InterPro" id="IPR009457">
    <property type="entry name" value="THH1/TOM1/TOM3_dom"/>
</dbReference>
<evidence type="ECO:0000256" key="3">
    <source>
        <dbReference type="ARBA" id="ARBA00022692"/>
    </source>
</evidence>
<dbReference type="Proteomes" id="UP000011083">
    <property type="component" value="Unassembled WGS sequence"/>
</dbReference>
<dbReference type="OMA" id="IVLFIWV"/>
<evidence type="ECO:0000256" key="6">
    <source>
        <dbReference type="SAM" id="MobiDB-lite"/>
    </source>
</evidence>
<keyword evidence="10" id="KW-1185">Reference proteome</keyword>
<dbReference type="GO" id="GO:0012505">
    <property type="term" value="C:endomembrane system"/>
    <property type="evidence" value="ECO:0007669"/>
    <property type="project" value="UniProtKB-SubCell"/>
</dbReference>
<dbReference type="PANTHER" id="PTHR31142">
    <property type="entry name" value="TOBAMOVIRUS MULTIPLICATION PROTEIN 1-LIKE ISOFORM X1"/>
    <property type="match status" value="1"/>
</dbReference>
<evidence type="ECO:0000256" key="5">
    <source>
        <dbReference type="ARBA" id="ARBA00023136"/>
    </source>
</evidence>
<name>L8GVV2_ACACF</name>
<feature type="region of interest" description="Disordered" evidence="6">
    <location>
        <begin position="279"/>
        <end position="309"/>
    </location>
</feature>
<evidence type="ECO:0000256" key="2">
    <source>
        <dbReference type="ARBA" id="ARBA00006779"/>
    </source>
</evidence>
<dbReference type="OrthoDB" id="19798at2759"/>
<dbReference type="RefSeq" id="XP_004339128.1">
    <property type="nucleotide sequence ID" value="XM_004339080.1"/>
</dbReference>
<comment type="subcellular location">
    <subcellularLocation>
        <location evidence="1">Endomembrane system</location>
        <topology evidence="1">Multi-pass membrane protein</topology>
    </subcellularLocation>
</comment>
<dbReference type="GeneID" id="14918460"/>
<feature type="transmembrane region" description="Helical" evidence="7">
    <location>
        <begin position="12"/>
        <end position="34"/>
    </location>
</feature>
<reference evidence="9 10" key="1">
    <citation type="journal article" date="2013" name="Genome Biol.">
        <title>Genome of Acanthamoeba castellanii highlights extensive lateral gene transfer and early evolution of tyrosine kinase signaling.</title>
        <authorList>
            <person name="Clarke M."/>
            <person name="Lohan A.J."/>
            <person name="Liu B."/>
            <person name="Lagkouvardos I."/>
            <person name="Roy S."/>
            <person name="Zafar N."/>
            <person name="Bertelli C."/>
            <person name="Schilde C."/>
            <person name="Kianianmomeni A."/>
            <person name="Burglin T.R."/>
            <person name="Frech C."/>
            <person name="Turcotte B."/>
            <person name="Kopec K.O."/>
            <person name="Synnott J.M."/>
            <person name="Choo C."/>
            <person name="Paponov I."/>
            <person name="Finkler A."/>
            <person name="Soon Heng Tan C."/>
            <person name="Hutchins A.P."/>
            <person name="Weinmeier T."/>
            <person name="Rattei T."/>
            <person name="Chu J.S."/>
            <person name="Gimenez G."/>
            <person name="Irimia M."/>
            <person name="Rigden D.J."/>
            <person name="Fitzpatrick D.A."/>
            <person name="Lorenzo-Morales J."/>
            <person name="Bateman A."/>
            <person name="Chiu C.H."/>
            <person name="Tang P."/>
            <person name="Hegemann P."/>
            <person name="Fromm H."/>
            <person name="Raoult D."/>
            <person name="Greub G."/>
            <person name="Miranda-Saavedra D."/>
            <person name="Chen N."/>
            <person name="Nash P."/>
            <person name="Ginger M.L."/>
            <person name="Horn M."/>
            <person name="Schaap P."/>
            <person name="Caler L."/>
            <person name="Loftus B."/>
        </authorList>
    </citation>
    <scope>NUCLEOTIDE SEQUENCE [LARGE SCALE GENOMIC DNA]</scope>
    <source>
        <strain evidence="9 10">Neff</strain>
    </source>
</reference>
<dbReference type="VEuPathDB" id="AmoebaDB:ACA1_057510"/>
<dbReference type="InterPro" id="IPR040226">
    <property type="entry name" value="THH1/TOM1/TOM3"/>
</dbReference>
<feature type="compositionally biased region" description="Low complexity" evidence="6">
    <location>
        <begin position="288"/>
        <end position="299"/>
    </location>
</feature>
<feature type="transmembrane region" description="Helical" evidence="7">
    <location>
        <begin position="241"/>
        <end position="260"/>
    </location>
</feature>
<dbReference type="EMBL" id="KB007974">
    <property type="protein sequence ID" value="ELR17115.1"/>
    <property type="molecule type" value="Genomic_DNA"/>
</dbReference>
<comment type="similarity">
    <text evidence="2">Belongs to the plant tobamovirus multiplication TOM1 protein family.</text>
</comment>